<feature type="region of interest" description="Disordered" evidence="1">
    <location>
        <begin position="283"/>
        <end position="302"/>
    </location>
</feature>
<evidence type="ECO:0000313" key="2">
    <source>
        <dbReference type="EMBL" id="KAG9236939.1"/>
    </source>
</evidence>
<feature type="region of interest" description="Disordered" evidence="1">
    <location>
        <begin position="329"/>
        <end position="478"/>
    </location>
</feature>
<feature type="compositionally biased region" description="Basic and acidic residues" evidence="1">
    <location>
        <begin position="449"/>
        <end position="464"/>
    </location>
</feature>
<feature type="compositionally biased region" description="Polar residues" evidence="1">
    <location>
        <begin position="372"/>
        <end position="383"/>
    </location>
</feature>
<feature type="compositionally biased region" description="Basic residues" evidence="1">
    <location>
        <begin position="38"/>
        <end position="48"/>
    </location>
</feature>
<evidence type="ECO:0000313" key="3">
    <source>
        <dbReference type="Proteomes" id="UP000824998"/>
    </source>
</evidence>
<feature type="compositionally biased region" description="Acidic residues" evidence="1">
    <location>
        <begin position="337"/>
        <end position="348"/>
    </location>
</feature>
<feature type="region of interest" description="Disordered" evidence="1">
    <location>
        <begin position="207"/>
        <end position="241"/>
    </location>
</feature>
<feature type="compositionally biased region" description="Polar residues" evidence="1">
    <location>
        <begin position="350"/>
        <end position="362"/>
    </location>
</feature>
<protein>
    <submittedName>
        <fullName evidence="2">Uncharacterized protein</fullName>
    </submittedName>
</protein>
<comment type="caution">
    <text evidence="2">The sequence shown here is derived from an EMBL/GenBank/DDBJ whole genome shotgun (WGS) entry which is preliminary data.</text>
</comment>
<organism evidence="2 3">
    <name type="scientific">Amylocarpus encephaloides</name>
    <dbReference type="NCBI Taxonomy" id="45428"/>
    <lineage>
        <taxon>Eukaryota</taxon>
        <taxon>Fungi</taxon>
        <taxon>Dikarya</taxon>
        <taxon>Ascomycota</taxon>
        <taxon>Pezizomycotina</taxon>
        <taxon>Leotiomycetes</taxon>
        <taxon>Helotiales</taxon>
        <taxon>Helotiales incertae sedis</taxon>
        <taxon>Amylocarpus</taxon>
    </lineage>
</organism>
<feature type="compositionally biased region" description="Low complexity" evidence="1">
    <location>
        <begin position="70"/>
        <end position="81"/>
    </location>
</feature>
<feature type="region of interest" description="Disordered" evidence="1">
    <location>
        <begin position="1"/>
        <end position="156"/>
    </location>
</feature>
<dbReference type="EMBL" id="MU251396">
    <property type="protein sequence ID" value="KAG9236939.1"/>
    <property type="molecule type" value="Genomic_DNA"/>
</dbReference>
<feature type="compositionally biased region" description="Polar residues" evidence="1">
    <location>
        <begin position="429"/>
        <end position="442"/>
    </location>
</feature>
<proteinExistence type="predicted"/>
<dbReference type="OrthoDB" id="5398515at2759"/>
<dbReference type="AlphaFoldDB" id="A0A9P8C7N7"/>
<gene>
    <name evidence="2" type="ORF">BJ875DRAFT_481780</name>
</gene>
<keyword evidence="3" id="KW-1185">Reference proteome</keyword>
<name>A0A9P8C7N7_9HELO</name>
<evidence type="ECO:0000256" key="1">
    <source>
        <dbReference type="SAM" id="MobiDB-lite"/>
    </source>
</evidence>
<dbReference type="Proteomes" id="UP000824998">
    <property type="component" value="Unassembled WGS sequence"/>
</dbReference>
<accession>A0A9P8C7N7</accession>
<reference evidence="2" key="1">
    <citation type="journal article" date="2021" name="IMA Fungus">
        <title>Genomic characterization of three marine fungi, including Emericellopsis atlantica sp. nov. with signatures of a generalist lifestyle and marine biomass degradation.</title>
        <authorList>
            <person name="Hagestad O.C."/>
            <person name="Hou L."/>
            <person name="Andersen J.H."/>
            <person name="Hansen E.H."/>
            <person name="Altermark B."/>
            <person name="Li C."/>
            <person name="Kuhnert E."/>
            <person name="Cox R.J."/>
            <person name="Crous P.W."/>
            <person name="Spatafora J.W."/>
            <person name="Lail K."/>
            <person name="Amirebrahimi M."/>
            <person name="Lipzen A."/>
            <person name="Pangilinan J."/>
            <person name="Andreopoulos W."/>
            <person name="Hayes R.D."/>
            <person name="Ng V."/>
            <person name="Grigoriev I.V."/>
            <person name="Jackson S.A."/>
            <person name="Sutton T.D.S."/>
            <person name="Dobson A.D.W."/>
            <person name="Rama T."/>
        </authorList>
    </citation>
    <scope>NUCLEOTIDE SEQUENCE</scope>
    <source>
        <strain evidence="2">TRa018bII</strain>
    </source>
</reference>
<sequence>MATKIHHTSTPPPSTIHAPETPRFGTFGDDYQPYSPRKSSRVLQRARAHTPPSHNLRASHPTPPSTFKRASATSPSSPQTASKKKVPPSNLKMDGRRVSGALDYNSTASAAAALGLPTPTRDEKKMDVSRSVVRSNGMLPTPAKTPTSRPHGTDPAVRSVARNLFPSRADVTMEEVMPKKNRGGKKIGGFTLDSFEAEDEPITIFTDSRDQRPEPDMNDDNPFVGPSNTTTSEATRRANKRRRVNVVGEGELDFHEVDRRDDGIIYVFRGKRIFKPYSELANADETGDPNELSADASMIDPDMPVTQGRITRSSIKPRLLFPSHQQLMEKEERIQANEEEEADTDYEDSTMATSNNVETSVMKTPDKKNGIPQLNSTPPSQFDHQIATPGAPRFAPYSPPSTTRTTRSKKIGMNGSPNGNDDEAPAVPTTPTRGPRSVSNKVSPFDGWQRTKVDETKATKKREANTPTQGPSGKRIRN</sequence>